<dbReference type="AlphaFoldDB" id="A0A0D0VVF1"/>
<evidence type="ECO:0000313" key="2">
    <source>
        <dbReference type="Proteomes" id="UP000032254"/>
    </source>
</evidence>
<dbReference type="RefSeq" id="WP_043961469.1">
    <property type="nucleotide sequence ID" value="NZ_JXSX01000001.1"/>
</dbReference>
<evidence type="ECO:0000313" key="1">
    <source>
        <dbReference type="EMBL" id="KIR64733.1"/>
    </source>
</evidence>
<protein>
    <submittedName>
        <fullName evidence="1">Uncharacterized protein</fullName>
    </submittedName>
</protein>
<dbReference type="GeneID" id="301303273"/>
<dbReference type="Proteomes" id="UP000032254">
    <property type="component" value="Unassembled WGS sequence"/>
</dbReference>
<dbReference type="PATRIC" id="fig|47853.6.peg.789"/>
<reference evidence="1 2" key="1">
    <citation type="submission" date="2015-01" db="EMBL/GenBank/DDBJ databases">
        <title>Sequencing and annotation of Micromonospora carbonacea strain JXNU-1 genome.</title>
        <authorList>
            <person name="Long Z."/>
            <person name="Huang Y."/>
            <person name="Jiang Y."/>
        </authorList>
    </citation>
    <scope>NUCLEOTIDE SEQUENCE [LARGE SCALE GENOMIC DNA]</scope>
    <source>
        <strain evidence="1 2">JXNU-1</strain>
    </source>
</reference>
<keyword evidence="2" id="KW-1185">Reference proteome</keyword>
<name>A0A0D0VVF1_9ACTN</name>
<proteinExistence type="predicted"/>
<sequence>MDTNASDQKPEQHVCTWRMTAGFGDKKFYGCSHAWSDGAICGYVTMDPTERIQVTRYPKVPADSSARDV</sequence>
<organism evidence="1 2">
    <name type="scientific">Micromonospora haikouensis</name>
    <dbReference type="NCBI Taxonomy" id="686309"/>
    <lineage>
        <taxon>Bacteria</taxon>
        <taxon>Bacillati</taxon>
        <taxon>Actinomycetota</taxon>
        <taxon>Actinomycetes</taxon>
        <taxon>Micromonosporales</taxon>
        <taxon>Micromonosporaceae</taxon>
        <taxon>Micromonospora</taxon>
    </lineage>
</organism>
<comment type="caution">
    <text evidence="1">The sequence shown here is derived from an EMBL/GenBank/DDBJ whole genome shotgun (WGS) entry which is preliminary data.</text>
</comment>
<dbReference type="EMBL" id="JXSX01000001">
    <property type="protein sequence ID" value="KIR64733.1"/>
    <property type="molecule type" value="Genomic_DNA"/>
</dbReference>
<gene>
    <name evidence="1" type="ORF">TK50_03690</name>
</gene>
<accession>A0A0D0VVF1</accession>